<name>A0A6J4V4I1_9BACT</name>
<organism evidence="1">
    <name type="scientific">uncultured Thermomicrobiales bacterium</name>
    <dbReference type="NCBI Taxonomy" id="1645740"/>
    <lineage>
        <taxon>Bacteria</taxon>
        <taxon>Pseudomonadati</taxon>
        <taxon>Thermomicrobiota</taxon>
        <taxon>Thermomicrobia</taxon>
        <taxon>Thermomicrobiales</taxon>
        <taxon>environmental samples</taxon>
    </lineage>
</organism>
<gene>
    <name evidence="1" type="ORF">AVDCRST_MAG88-1992</name>
</gene>
<dbReference type="EMBL" id="CADCWM010000533">
    <property type="protein sequence ID" value="CAA9567067.1"/>
    <property type="molecule type" value="Genomic_DNA"/>
</dbReference>
<dbReference type="AlphaFoldDB" id="A0A6J4V4I1"/>
<accession>A0A6J4V4I1</accession>
<dbReference type="InterPro" id="IPR029060">
    <property type="entry name" value="PIN-like_dom_sf"/>
</dbReference>
<protein>
    <recommendedName>
        <fullName evidence="2">PIN domain-containing protein</fullName>
    </recommendedName>
</protein>
<reference evidence="1" key="1">
    <citation type="submission" date="2020-02" db="EMBL/GenBank/DDBJ databases">
        <authorList>
            <person name="Meier V. D."/>
        </authorList>
    </citation>
    <scope>NUCLEOTIDE SEQUENCE</scope>
    <source>
        <strain evidence="1">AVDCRST_MAG88</strain>
    </source>
</reference>
<proteinExistence type="predicted"/>
<sequence length="49" mass="5249">MEPHDHYPDALIAVIAARLGAAIVTANLADFCSWIVLGKLDATVQDARD</sequence>
<evidence type="ECO:0008006" key="2">
    <source>
        <dbReference type="Google" id="ProtNLM"/>
    </source>
</evidence>
<dbReference type="SUPFAM" id="SSF88723">
    <property type="entry name" value="PIN domain-like"/>
    <property type="match status" value="1"/>
</dbReference>
<evidence type="ECO:0000313" key="1">
    <source>
        <dbReference type="EMBL" id="CAA9567067.1"/>
    </source>
</evidence>